<evidence type="ECO:0000313" key="14">
    <source>
        <dbReference type="Proteomes" id="UP001596989"/>
    </source>
</evidence>
<keyword evidence="14" id="KW-1185">Reference proteome</keyword>
<dbReference type="HAMAP" id="MF_00571">
    <property type="entry name" value="GalP_UDP_trans"/>
    <property type="match status" value="1"/>
</dbReference>
<dbReference type="Proteomes" id="UP001596989">
    <property type="component" value="Unassembled WGS sequence"/>
</dbReference>
<evidence type="ECO:0000313" key="13">
    <source>
        <dbReference type="EMBL" id="MFD0960866.1"/>
    </source>
</evidence>
<evidence type="ECO:0000259" key="12">
    <source>
        <dbReference type="Pfam" id="PF02744"/>
    </source>
</evidence>
<evidence type="ECO:0000256" key="2">
    <source>
        <dbReference type="ARBA" id="ARBA00004496"/>
    </source>
</evidence>
<keyword evidence="6 10" id="KW-0808">Transferase</keyword>
<dbReference type="PROSITE" id="PS01163">
    <property type="entry name" value="GAL_P_UDP_TRANSF_II"/>
    <property type="match status" value="1"/>
</dbReference>
<gene>
    <name evidence="10" type="primary">galT</name>
    <name evidence="13" type="ORF">ACFQ2I_15855</name>
</gene>
<reference evidence="14" key="1">
    <citation type="journal article" date="2019" name="Int. J. Syst. Evol. Microbiol.">
        <title>The Global Catalogue of Microorganisms (GCM) 10K type strain sequencing project: providing services to taxonomists for standard genome sequencing and annotation.</title>
        <authorList>
            <consortium name="The Broad Institute Genomics Platform"/>
            <consortium name="The Broad Institute Genome Sequencing Center for Infectious Disease"/>
            <person name="Wu L."/>
            <person name="Ma J."/>
        </authorList>
    </citation>
    <scope>NUCLEOTIDE SEQUENCE [LARGE SCALE GENOMIC DNA]</scope>
    <source>
        <strain evidence="14">CCUG 59129</strain>
    </source>
</reference>
<evidence type="ECO:0000256" key="7">
    <source>
        <dbReference type="ARBA" id="ARBA00022695"/>
    </source>
</evidence>
<dbReference type="Pfam" id="PF01087">
    <property type="entry name" value="GalP_UDP_transf"/>
    <property type="match status" value="1"/>
</dbReference>
<dbReference type="PANTHER" id="PTHR39191">
    <property type="entry name" value="GALACTOSE-1-PHOSPHATE URIDYLYLTRANSFERASE"/>
    <property type="match status" value="1"/>
</dbReference>
<keyword evidence="7 10" id="KW-0548">Nucleotidyltransferase</keyword>
<feature type="domain" description="Galactose-1-phosphate uridyl transferase N-terminal" evidence="11">
    <location>
        <begin position="81"/>
        <end position="247"/>
    </location>
</feature>
<keyword evidence="9 10" id="KW-0119">Carbohydrate metabolism</keyword>
<dbReference type="PANTHER" id="PTHR39191:SF1">
    <property type="entry name" value="DUF4922 DOMAIN-CONTAINING PROTEIN"/>
    <property type="match status" value="1"/>
</dbReference>
<dbReference type="InterPro" id="IPR005850">
    <property type="entry name" value="GalP_Utransf_C"/>
</dbReference>
<dbReference type="InterPro" id="IPR023425">
    <property type="entry name" value="GalP_uridyl_Trfase_II_CS"/>
</dbReference>
<dbReference type="InterPro" id="IPR000766">
    <property type="entry name" value="GalP_uridyl_Trfase_II"/>
</dbReference>
<name>A0ABW3HTK8_9BACL</name>
<dbReference type="EC" id="2.7.7.12" evidence="10"/>
<feature type="domain" description="Galactose-1-phosphate uridyl transferase C-terminal" evidence="12">
    <location>
        <begin position="263"/>
        <end position="448"/>
    </location>
</feature>
<comment type="pathway">
    <text evidence="3 10">Carbohydrate metabolism; galactose metabolism.</text>
</comment>
<dbReference type="RefSeq" id="WP_377565737.1">
    <property type="nucleotide sequence ID" value="NZ_JBHTJZ010000024.1"/>
</dbReference>
<keyword evidence="5 10" id="KW-0963">Cytoplasm</keyword>
<comment type="subcellular location">
    <subcellularLocation>
        <location evidence="2 10">Cytoplasm</location>
    </subcellularLocation>
</comment>
<evidence type="ECO:0000256" key="6">
    <source>
        <dbReference type="ARBA" id="ARBA00022679"/>
    </source>
</evidence>
<comment type="caution">
    <text evidence="13">The sequence shown here is derived from an EMBL/GenBank/DDBJ whole genome shotgun (WGS) entry which is preliminary data.</text>
</comment>
<evidence type="ECO:0000259" key="11">
    <source>
        <dbReference type="Pfam" id="PF01087"/>
    </source>
</evidence>
<dbReference type="PIRSF" id="PIRSF006005">
    <property type="entry name" value="GalT_BS"/>
    <property type="match status" value="1"/>
</dbReference>
<dbReference type="GO" id="GO:0016779">
    <property type="term" value="F:nucleotidyltransferase activity"/>
    <property type="evidence" value="ECO:0007669"/>
    <property type="project" value="UniProtKB-KW"/>
</dbReference>
<evidence type="ECO:0000256" key="10">
    <source>
        <dbReference type="HAMAP-Rule" id="MF_00571"/>
    </source>
</evidence>
<evidence type="ECO:0000256" key="4">
    <source>
        <dbReference type="ARBA" id="ARBA00008706"/>
    </source>
</evidence>
<dbReference type="NCBIfam" id="NF003629">
    <property type="entry name" value="PRK05270.1-2"/>
    <property type="match status" value="1"/>
</dbReference>
<protein>
    <recommendedName>
        <fullName evidence="10">Galactose-1-phosphate uridylyltransferase</fullName>
        <shortName evidence="10">Gal-1-P uridylyltransferase</shortName>
        <ecNumber evidence="10">2.7.7.12</ecNumber>
    </recommendedName>
    <alternativeName>
        <fullName evidence="10">UDP-glucose--hexose-1-phosphate uridylyltransferase</fullName>
    </alternativeName>
</protein>
<sequence>MQELTSKARTIPSAQEAQLLIERLLQFARQRELLHELDVSFARNALLDLFRFTEPYGGDVPNEELESAGELLEALLDYGCSIGLIPDDTTTQRDLLDARLMGLLMSRPAETVRTFRDTAASDGIAAATSAFYRANIDCNYIRMDRIRKNKYWLHDTPYGKLEMTINLSKPEKDPREIARLKSIPQAHYPKCLLCADNVGYAGRADHPGRQNLRVIPMELQGERWFFQYSPYVYYNEHSIVFKGEHEPMVVSHASFLRLLDFVEQLPHYFIGSNADLPIVGGSILSHDHFQAGRHVFPMEEAAVEESYRWSDELAEVRAGIVKWPMSVIRLNGTSKTAVHEAACRVLDAWRAYSDPAADILAYTDQADGTRTPHNTITPIARLREDGEYELDLVLRNNRTSEEHPDGIFHPHAELHHIKKENIGLIEVMGLAVLPGRLNDELEAIAALLTEAGGTGANRLADSEHPLHKHADWTNELIRRHGAGLSREQARDIVLAETGDKFLQVLTDAGVYKRSSEGLEGFRRFLSAISLAPIL</sequence>
<evidence type="ECO:0000256" key="1">
    <source>
        <dbReference type="ARBA" id="ARBA00001107"/>
    </source>
</evidence>
<evidence type="ECO:0000256" key="5">
    <source>
        <dbReference type="ARBA" id="ARBA00022490"/>
    </source>
</evidence>
<keyword evidence="8 10" id="KW-0299">Galactose metabolism</keyword>
<organism evidence="13 14">
    <name type="scientific">Paenibacillus chungangensis</name>
    <dbReference type="NCBI Taxonomy" id="696535"/>
    <lineage>
        <taxon>Bacteria</taxon>
        <taxon>Bacillati</taxon>
        <taxon>Bacillota</taxon>
        <taxon>Bacilli</taxon>
        <taxon>Bacillales</taxon>
        <taxon>Paenibacillaceae</taxon>
        <taxon>Paenibacillus</taxon>
    </lineage>
</organism>
<dbReference type="InterPro" id="IPR005849">
    <property type="entry name" value="GalP_Utransf_N"/>
</dbReference>
<evidence type="ECO:0000256" key="9">
    <source>
        <dbReference type="ARBA" id="ARBA00023277"/>
    </source>
</evidence>
<evidence type="ECO:0000256" key="8">
    <source>
        <dbReference type="ARBA" id="ARBA00023144"/>
    </source>
</evidence>
<proteinExistence type="inferred from homology"/>
<dbReference type="EMBL" id="JBHTJZ010000024">
    <property type="protein sequence ID" value="MFD0960866.1"/>
    <property type="molecule type" value="Genomic_DNA"/>
</dbReference>
<evidence type="ECO:0000256" key="3">
    <source>
        <dbReference type="ARBA" id="ARBA00004947"/>
    </source>
</evidence>
<comment type="similarity">
    <text evidence="4 10">Belongs to the galactose-1-phosphate uridylyltransferase type 2 family.</text>
</comment>
<comment type="catalytic activity">
    <reaction evidence="1 10">
        <text>alpha-D-galactose 1-phosphate + UDP-alpha-D-glucose = alpha-D-glucose 1-phosphate + UDP-alpha-D-galactose</text>
        <dbReference type="Rhea" id="RHEA:13989"/>
        <dbReference type="ChEBI" id="CHEBI:58336"/>
        <dbReference type="ChEBI" id="CHEBI:58601"/>
        <dbReference type="ChEBI" id="CHEBI:58885"/>
        <dbReference type="ChEBI" id="CHEBI:66914"/>
        <dbReference type="EC" id="2.7.7.12"/>
    </reaction>
</comment>
<accession>A0ABW3HTK8</accession>
<dbReference type="Pfam" id="PF02744">
    <property type="entry name" value="GalP_UDP_tr_C"/>
    <property type="match status" value="1"/>
</dbReference>